<dbReference type="InterPro" id="IPR019660">
    <property type="entry name" value="Put_sensory_transdc_reg_YbjN"/>
</dbReference>
<accession>A0A369T6J1</accession>
<name>A0A369T6J1_9PROT</name>
<dbReference type="CDD" id="cd17033">
    <property type="entry name" value="DR1245-like"/>
    <property type="match status" value="1"/>
</dbReference>
<evidence type="ECO:0008006" key="3">
    <source>
        <dbReference type="Google" id="ProtNLM"/>
    </source>
</evidence>
<gene>
    <name evidence="1" type="ORF">DRB17_15615</name>
</gene>
<dbReference type="EMBL" id="QPMH01000018">
    <property type="protein sequence ID" value="RDD60888.1"/>
    <property type="molecule type" value="Genomic_DNA"/>
</dbReference>
<dbReference type="RefSeq" id="WP_114583154.1">
    <property type="nucleotide sequence ID" value="NZ_QPMH01000018.1"/>
</dbReference>
<organism evidence="1 2">
    <name type="scientific">Ferruginivarius sediminum</name>
    <dbReference type="NCBI Taxonomy" id="2661937"/>
    <lineage>
        <taxon>Bacteria</taxon>
        <taxon>Pseudomonadati</taxon>
        <taxon>Pseudomonadota</taxon>
        <taxon>Alphaproteobacteria</taxon>
        <taxon>Rhodospirillales</taxon>
        <taxon>Rhodospirillaceae</taxon>
        <taxon>Ferruginivarius</taxon>
    </lineage>
</organism>
<comment type="caution">
    <text evidence="1">The sequence shown here is derived from an EMBL/GenBank/DDBJ whole genome shotgun (WGS) entry which is preliminary data.</text>
</comment>
<reference evidence="1 2" key="1">
    <citation type="submission" date="2018-07" db="EMBL/GenBank/DDBJ databases">
        <title>Venubactetium sediminum gen. nov., sp. nov., isolated from a marine solar saltern.</title>
        <authorList>
            <person name="Wang S."/>
        </authorList>
    </citation>
    <scope>NUCLEOTIDE SEQUENCE [LARGE SCALE GENOMIC DNA]</scope>
    <source>
        <strain evidence="1 2">WD2A32</strain>
    </source>
</reference>
<protein>
    <recommendedName>
        <fullName evidence="3">Diacylglyceryl transferase</fullName>
    </recommendedName>
</protein>
<dbReference type="Pfam" id="PF10722">
    <property type="entry name" value="YbjN"/>
    <property type="match status" value="1"/>
</dbReference>
<evidence type="ECO:0000313" key="2">
    <source>
        <dbReference type="Proteomes" id="UP000253941"/>
    </source>
</evidence>
<keyword evidence="2" id="KW-1185">Reference proteome</keyword>
<evidence type="ECO:0000313" key="1">
    <source>
        <dbReference type="EMBL" id="RDD60888.1"/>
    </source>
</evidence>
<proteinExistence type="predicted"/>
<dbReference type="Proteomes" id="UP000253941">
    <property type="component" value="Unassembled WGS sequence"/>
</dbReference>
<sequence>MTTLAKSFDNHPGNPLDLLEELVTANDWVFDRASDFELAVQVRGRWTDYQIWSVWHEELHAIYFACHFESRVPDTKRRQVRELVALFNEKLWLGHFDYSAEDGTLFFRHTVPLRGTRGASVEQLEDLVDTAVLECDRFYPALQLVVWGGQSCAEAVAAAMMETVGEA</sequence>
<dbReference type="AlphaFoldDB" id="A0A369T6J1"/>